<feature type="chain" id="PRO_5046545668" description="DUF5666 domain-containing protein" evidence="1">
    <location>
        <begin position="20"/>
        <end position="95"/>
    </location>
</feature>
<feature type="signal peptide" evidence="1">
    <location>
        <begin position="1"/>
        <end position="19"/>
    </location>
</feature>
<evidence type="ECO:0000256" key="1">
    <source>
        <dbReference type="SAM" id="SignalP"/>
    </source>
</evidence>
<dbReference type="Proteomes" id="UP001297600">
    <property type="component" value="Unassembled WGS sequence"/>
</dbReference>
<accession>A0ABS9MQ59</accession>
<proteinExistence type="predicted"/>
<evidence type="ECO:0000313" key="3">
    <source>
        <dbReference type="Proteomes" id="UP001297600"/>
    </source>
</evidence>
<gene>
    <name evidence="2" type="ORF">MAF45_04710</name>
</gene>
<protein>
    <recommendedName>
        <fullName evidence="4">DUF5666 domain-containing protein</fullName>
    </recommendedName>
</protein>
<dbReference type="RefSeq" id="WP_237978399.1">
    <property type="nucleotide sequence ID" value="NZ_JAKNCT010000004.1"/>
</dbReference>
<keyword evidence="1" id="KW-0732">Signal</keyword>
<sequence>MKKLLVLLMCFAVAVPATAADQIKFDKNGVYVSPEGWVFKVGPTERGWTISNDSAPESEESSPADYTVISRDGDKVTLRNNRNYKTYDCDRNGCR</sequence>
<comment type="caution">
    <text evidence="2">The sequence shown here is derived from an EMBL/GenBank/DDBJ whole genome shotgun (WGS) entry which is preliminary data.</text>
</comment>
<dbReference type="EMBL" id="JAKNCT010000004">
    <property type="protein sequence ID" value="MCG5030746.1"/>
    <property type="molecule type" value="Genomic_DNA"/>
</dbReference>
<name>A0ABS9MQ59_9BURK</name>
<organism evidence="2 3">
    <name type="scientific">Mesosutterella porci</name>
    <dbReference type="NCBI Taxonomy" id="2915351"/>
    <lineage>
        <taxon>Bacteria</taxon>
        <taxon>Pseudomonadati</taxon>
        <taxon>Pseudomonadota</taxon>
        <taxon>Betaproteobacteria</taxon>
        <taxon>Burkholderiales</taxon>
        <taxon>Sutterellaceae</taxon>
        <taxon>Mesosutterella</taxon>
    </lineage>
</organism>
<reference evidence="2 3" key="1">
    <citation type="submission" date="2022-02" db="EMBL/GenBank/DDBJ databases">
        <title>Mesosutterella porci, a novel member of the family Sutterellaceae from pig feces.</title>
        <authorList>
            <person name="Wylensek D."/>
            <person name="Clavel T."/>
        </authorList>
    </citation>
    <scope>NUCLEOTIDE SEQUENCE [LARGE SCALE GENOMIC DNA]</scope>
    <source>
        <strain evidence="3">oilRF-744-wt-GAM-9</strain>
    </source>
</reference>
<keyword evidence="3" id="KW-1185">Reference proteome</keyword>
<evidence type="ECO:0008006" key="4">
    <source>
        <dbReference type="Google" id="ProtNLM"/>
    </source>
</evidence>
<evidence type="ECO:0000313" key="2">
    <source>
        <dbReference type="EMBL" id="MCG5030746.1"/>
    </source>
</evidence>